<dbReference type="GO" id="GO:1901678">
    <property type="term" value="P:iron coordination entity transport"/>
    <property type="evidence" value="ECO:0007669"/>
    <property type="project" value="UniProtKB-ARBA"/>
</dbReference>
<evidence type="ECO:0000256" key="1">
    <source>
        <dbReference type="ARBA" id="ARBA00004196"/>
    </source>
</evidence>
<dbReference type="PANTHER" id="PTHR30532">
    <property type="entry name" value="IRON III DICITRATE-BINDING PERIPLASMIC PROTEIN"/>
    <property type="match status" value="1"/>
</dbReference>
<comment type="caution">
    <text evidence="6">The sequence shown here is derived from an EMBL/GenBank/DDBJ whole genome shotgun (WGS) entry which is preliminary data.</text>
</comment>
<dbReference type="RefSeq" id="WP_160803098.1">
    <property type="nucleotide sequence ID" value="NZ_WUUL01000018.1"/>
</dbReference>
<dbReference type="Pfam" id="PF01497">
    <property type="entry name" value="Peripla_BP_2"/>
    <property type="match status" value="1"/>
</dbReference>
<dbReference type="PANTHER" id="PTHR30532:SF26">
    <property type="entry name" value="IRON(3+)-HYDROXAMATE-BINDING PROTEIN FHUD"/>
    <property type="match status" value="1"/>
</dbReference>
<evidence type="ECO:0000256" key="3">
    <source>
        <dbReference type="ARBA" id="ARBA00022448"/>
    </source>
</evidence>
<accession>A0A6I4W190</accession>
<name>A0A6I4W190_9BACL</name>
<dbReference type="Gene3D" id="3.40.50.1980">
    <property type="entry name" value="Nitrogenase molybdenum iron protein domain"/>
    <property type="match status" value="2"/>
</dbReference>
<gene>
    <name evidence="6" type="ORF">GSM42_18860</name>
</gene>
<comment type="similarity">
    <text evidence="2">Belongs to the bacterial solute-binding protein 8 family.</text>
</comment>
<keyword evidence="3" id="KW-0813">Transport</keyword>
<dbReference type="CDD" id="cd01138">
    <property type="entry name" value="FeuA"/>
    <property type="match status" value="1"/>
</dbReference>
<dbReference type="PROSITE" id="PS51257">
    <property type="entry name" value="PROKAR_LIPOPROTEIN"/>
    <property type="match status" value="1"/>
</dbReference>
<feature type="domain" description="Fe/B12 periplasmic-binding" evidence="5">
    <location>
        <begin position="56"/>
        <end position="309"/>
    </location>
</feature>
<evidence type="ECO:0000256" key="4">
    <source>
        <dbReference type="ARBA" id="ARBA00022729"/>
    </source>
</evidence>
<organism evidence="6 7">
    <name type="scientific">Shimazuella alba</name>
    <dbReference type="NCBI Taxonomy" id="2690964"/>
    <lineage>
        <taxon>Bacteria</taxon>
        <taxon>Bacillati</taxon>
        <taxon>Bacillota</taxon>
        <taxon>Bacilli</taxon>
        <taxon>Bacillales</taxon>
        <taxon>Thermoactinomycetaceae</taxon>
        <taxon>Shimazuella</taxon>
    </lineage>
</organism>
<dbReference type="SUPFAM" id="SSF53807">
    <property type="entry name" value="Helical backbone' metal receptor"/>
    <property type="match status" value="1"/>
</dbReference>
<evidence type="ECO:0000259" key="5">
    <source>
        <dbReference type="PROSITE" id="PS50983"/>
    </source>
</evidence>
<dbReference type="GO" id="GO:0030288">
    <property type="term" value="C:outer membrane-bounded periplasmic space"/>
    <property type="evidence" value="ECO:0007669"/>
    <property type="project" value="TreeGrafter"/>
</dbReference>
<dbReference type="Proteomes" id="UP000430692">
    <property type="component" value="Unassembled WGS sequence"/>
</dbReference>
<dbReference type="PROSITE" id="PS50983">
    <property type="entry name" value="FE_B12_PBP"/>
    <property type="match status" value="1"/>
</dbReference>
<sequence length="309" mass="33769">MKKQNRVIGFLLIAILAVGLLAGCGGTASTNDTSKPKTVTYQSEKGPVQVPANPKRVAVLASSYAGNVLSLGITPVGVDQWAKNSKFLGDKLKNVETVTVDSLEKILALKPDLIIAASNDKNVKKYQEIAPTVAFTYEKYTYTQIHVEIGKLLGKEKEAQAWVDKWNKQTAEAKTKVKAAIGDTATSTVFETFGKELYVYGNNWGRGTEIIYQALGIKAPKQVEKDVFGPGYKAISSEVIPQYAGDYLFVGKGDATADNSYLETPVWKQIPAVQKGNVFFFDSSSFYFNDPISLEKELEFIVQSLAKGK</sequence>
<dbReference type="InterPro" id="IPR002491">
    <property type="entry name" value="ABC_transptr_periplasmic_BD"/>
</dbReference>
<evidence type="ECO:0000313" key="7">
    <source>
        <dbReference type="Proteomes" id="UP000430692"/>
    </source>
</evidence>
<dbReference type="AlphaFoldDB" id="A0A6I4W190"/>
<proteinExistence type="inferred from homology"/>
<reference evidence="6 7" key="1">
    <citation type="submission" date="2019-12" db="EMBL/GenBank/DDBJ databases">
        <title>Whole-genome analyses of novel actinobacteria.</title>
        <authorList>
            <person name="Sahin N."/>
            <person name="Saygin H."/>
        </authorList>
    </citation>
    <scope>NUCLEOTIDE SEQUENCE [LARGE SCALE GENOMIC DNA]</scope>
    <source>
        <strain evidence="6 7">KC615</strain>
    </source>
</reference>
<comment type="subcellular location">
    <subcellularLocation>
        <location evidence="1">Cell envelope</location>
    </subcellularLocation>
</comment>
<dbReference type="EMBL" id="WUUL01000018">
    <property type="protein sequence ID" value="MXQ55746.1"/>
    <property type="molecule type" value="Genomic_DNA"/>
</dbReference>
<keyword evidence="7" id="KW-1185">Reference proteome</keyword>
<keyword evidence="4" id="KW-0732">Signal</keyword>
<dbReference type="InterPro" id="IPR051313">
    <property type="entry name" value="Bact_iron-sidero_bind"/>
</dbReference>
<evidence type="ECO:0000313" key="6">
    <source>
        <dbReference type="EMBL" id="MXQ55746.1"/>
    </source>
</evidence>
<evidence type="ECO:0000256" key="2">
    <source>
        <dbReference type="ARBA" id="ARBA00008814"/>
    </source>
</evidence>
<protein>
    <submittedName>
        <fullName evidence="6">ABC transporter substrate-binding protein</fullName>
    </submittedName>
</protein>